<proteinExistence type="predicted"/>
<organism evidence="7">
    <name type="scientific">Fonticula alba</name>
    <name type="common">Slime mold</name>
    <dbReference type="NCBI Taxonomy" id="691883"/>
    <lineage>
        <taxon>Eukaryota</taxon>
        <taxon>Rotosphaerida</taxon>
        <taxon>Fonticulaceae</taxon>
        <taxon>Fonticula</taxon>
    </lineage>
</organism>
<dbReference type="Proteomes" id="UP000030693">
    <property type="component" value="Unassembled WGS sequence"/>
</dbReference>
<feature type="compositionally biased region" description="Low complexity" evidence="5">
    <location>
        <begin position="246"/>
        <end position="262"/>
    </location>
</feature>
<dbReference type="OrthoDB" id="3247158at2759"/>
<feature type="zinc finger region" description="C3H1-type" evidence="4">
    <location>
        <begin position="23"/>
        <end position="51"/>
    </location>
</feature>
<evidence type="ECO:0000256" key="5">
    <source>
        <dbReference type="SAM" id="MobiDB-lite"/>
    </source>
</evidence>
<keyword evidence="1 4" id="KW-0479">Metal-binding</keyword>
<dbReference type="SUPFAM" id="SSF90229">
    <property type="entry name" value="CCCH zinc finger"/>
    <property type="match status" value="1"/>
</dbReference>
<protein>
    <recommendedName>
        <fullName evidence="6">C3H1-type domain-containing protein</fullName>
    </recommendedName>
</protein>
<keyword evidence="2 4" id="KW-0863">Zinc-finger</keyword>
<dbReference type="GO" id="GO:0005634">
    <property type="term" value="C:nucleus"/>
    <property type="evidence" value="ECO:0007669"/>
    <property type="project" value="TreeGrafter"/>
</dbReference>
<reference evidence="7" key="1">
    <citation type="submission" date="2013-04" db="EMBL/GenBank/DDBJ databases">
        <title>The Genome Sequence of Fonticula alba ATCC 38817.</title>
        <authorList>
            <consortium name="The Broad Institute Genomics Platform"/>
            <person name="Russ C."/>
            <person name="Cuomo C."/>
            <person name="Burger G."/>
            <person name="Gray M.W."/>
            <person name="Holland P.W.H."/>
            <person name="King N."/>
            <person name="Lang F.B.F."/>
            <person name="Roger A.J."/>
            <person name="Ruiz-Trillo I."/>
            <person name="Brown M."/>
            <person name="Walker B."/>
            <person name="Young S."/>
            <person name="Zeng Q."/>
            <person name="Gargeya S."/>
            <person name="Fitzgerald M."/>
            <person name="Haas B."/>
            <person name="Abouelleil A."/>
            <person name="Allen A.W."/>
            <person name="Alvarado L."/>
            <person name="Arachchi H.M."/>
            <person name="Berlin A.M."/>
            <person name="Chapman S.B."/>
            <person name="Gainer-Dewar J."/>
            <person name="Goldberg J."/>
            <person name="Griggs A."/>
            <person name="Gujja S."/>
            <person name="Hansen M."/>
            <person name="Howarth C."/>
            <person name="Imamovic A."/>
            <person name="Ireland A."/>
            <person name="Larimer J."/>
            <person name="McCowan C."/>
            <person name="Murphy C."/>
            <person name="Pearson M."/>
            <person name="Poon T.W."/>
            <person name="Priest M."/>
            <person name="Roberts A."/>
            <person name="Saif S."/>
            <person name="Shea T."/>
            <person name="Sisk P."/>
            <person name="Sykes S."/>
            <person name="Wortman J."/>
            <person name="Nusbaum C."/>
            <person name="Birren B."/>
        </authorList>
    </citation>
    <scope>NUCLEOTIDE SEQUENCE [LARGE SCALE GENOMIC DNA]</scope>
    <source>
        <strain evidence="7">ATCC 38817</strain>
    </source>
</reference>
<evidence type="ECO:0000313" key="7">
    <source>
        <dbReference type="EMBL" id="KCV73154.1"/>
    </source>
</evidence>
<dbReference type="PANTHER" id="PTHR46156:SF1">
    <property type="entry name" value="ZINC FINGER CCCH DOMAIN-CONTAINING PROTEIN 3"/>
    <property type="match status" value="1"/>
</dbReference>
<feature type="compositionally biased region" description="Basic residues" evidence="5">
    <location>
        <begin position="1"/>
        <end position="11"/>
    </location>
</feature>
<accession>A0A058ZFM2</accession>
<evidence type="ECO:0000256" key="2">
    <source>
        <dbReference type="ARBA" id="ARBA00022771"/>
    </source>
</evidence>
<dbReference type="eggNOG" id="KOG1492">
    <property type="taxonomic scope" value="Eukaryota"/>
</dbReference>
<dbReference type="GeneID" id="20525425"/>
<evidence type="ECO:0000313" key="8">
    <source>
        <dbReference type="Proteomes" id="UP000030693"/>
    </source>
</evidence>
<dbReference type="Pfam" id="PF00642">
    <property type="entry name" value="zf-CCCH"/>
    <property type="match status" value="1"/>
</dbReference>
<dbReference type="EMBL" id="KB932201">
    <property type="protein sequence ID" value="KCV73154.1"/>
    <property type="molecule type" value="Genomic_DNA"/>
</dbReference>
<feature type="zinc finger region" description="C3H1-type" evidence="4">
    <location>
        <begin position="141"/>
        <end position="168"/>
    </location>
</feature>
<keyword evidence="3 4" id="KW-0862">Zinc</keyword>
<dbReference type="RefSeq" id="XP_009492855.1">
    <property type="nucleotide sequence ID" value="XM_009494580.1"/>
</dbReference>
<dbReference type="SMART" id="SM00356">
    <property type="entry name" value="ZnF_C3H1"/>
    <property type="match status" value="3"/>
</dbReference>
<evidence type="ECO:0000256" key="4">
    <source>
        <dbReference type="PROSITE-ProRule" id="PRU00723"/>
    </source>
</evidence>
<feature type="domain" description="C3H1-type" evidence="6">
    <location>
        <begin position="141"/>
        <end position="168"/>
    </location>
</feature>
<evidence type="ECO:0000259" key="6">
    <source>
        <dbReference type="PROSITE" id="PS50103"/>
    </source>
</evidence>
<gene>
    <name evidence="7" type="ORF">H696_00700</name>
</gene>
<evidence type="ECO:0000256" key="1">
    <source>
        <dbReference type="ARBA" id="ARBA00022723"/>
    </source>
</evidence>
<dbReference type="PROSITE" id="PS50103">
    <property type="entry name" value="ZF_C3H1"/>
    <property type="match status" value="2"/>
</dbReference>
<feature type="compositionally biased region" description="Polar residues" evidence="5">
    <location>
        <begin position="327"/>
        <end position="342"/>
    </location>
</feature>
<feature type="compositionally biased region" description="Pro residues" evidence="5">
    <location>
        <begin position="308"/>
        <end position="318"/>
    </location>
</feature>
<feature type="domain" description="C3H1-type" evidence="6">
    <location>
        <begin position="23"/>
        <end position="51"/>
    </location>
</feature>
<dbReference type="InterPro" id="IPR000571">
    <property type="entry name" value="Znf_CCCH"/>
</dbReference>
<name>A0A058ZFM2_FONAL</name>
<dbReference type="Gene3D" id="4.10.1000.10">
    <property type="entry name" value="Zinc finger, CCCH-type"/>
    <property type="match status" value="2"/>
</dbReference>
<dbReference type="PANTHER" id="PTHR46156">
    <property type="entry name" value="CCCH ZINGC FINGER"/>
    <property type="match status" value="1"/>
</dbReference>
<feature type="region of interest" description="Disordered" evidence="5">
    <location>
        <begin position="1"/>
        <end position="21"/>
    </location>
</feature>
<evidence type="ECO:0000256" key="3">
    <source>
        <dbReference type="ARBA" id="ARBA00022833"/>
    </source>
</evidence>
<feature type="region of interest" description="Disordered" evidence="5">
    <location>
        <begin position="218"/>
        <end position="342"/>
    </location>
</feature>
<dbReference type="GO" id="GO:0008270">
    <property type="term" value="F:zinc ion binding"/>
    <property type="evidence" value="ECO:0007669"/>
    <property type="project" value="UniProtKB-KW"/>
</dbReference>
<sequence>MILRKPPKAKRPLPAPTQATKRSHKKTLCTFFHRSGFCRFKDKCNFAHHLEQVRVCHRFLKYQCVFVSSPGSDLPARPDDPPICRFSHDLDPCRVPHCQKYLRGRCVDHGLGMYPLGIDDSLPVAPEPGPRPCRFVHLRVDPNAPTCPAFQNGFCAKGLHCDKLHTWDCPDWQKSNGRYCPNRDDCALLHSPAVLGRHGPDQPAAPTNTSAILAELVPPIDQPPANGGGDDFIRLSDCSDSDSLDSHSLTPSLSSSPLTSPTMGMGALRPLMSLQSRTSGRATDPKDTRSTPNPPPSEGDSAREILPPHSPPNPPPAKSPVLRPAQNLPSSPRLNPAGSSYDDQLISDRCVTAINRLYESLARAKADGTFSIFPKFTLQRPYNPQHLEGQEDKRN</sequence>
<dbReference type="AlphaFoldDB" id="A0A058ZFM2"/>
<dbReference type="InterPro" id="IPR036855">
    <property type="entry name" value="Znf_CCCH_sf"/>
</dbReference>
<dbReference type="STRING" id="691883.A0A058ZFM2"/>
<keyword evidence="8" id="KW-1185">Reference proteome</keyword>